<dbReference type="Proteomes" id="UP000334990">
    <property type="component" value="Unassembled WGS sequence"/>
</dbReference>
<dbReference type="RefSeq" id="WP_155335100.1">
    <property type="nucleotide sequence ID" value="NZ_BAAABN010000078.1"/>
</dbReference>
<keyword evidence="1" id="KW-0805">Transcription regulation</keyword>
<organism evidence="6 7">
    <name type="scientific">Acrocarpospora corrugata</name>
    <dbReference type="NCBI Taxonomy" id="35763"/>
    <lineage>
        <taxon>Bacteria</taxon>
        <taxon>Bacillati</taxon>
        <taxon>Actinomycetota</taxon>
        <taxon>Actinomycetes</taxon>
        <taxon>Streptosporangiales</taxon>
        <taxon>Streptosporangiaceae</taxon>
        <taxon>Acrocarpospora</taxon>
    </lineage>
</organism>
<evidence type="ECO:0000313" key="7">
    <source>
        <dbReference type="Proteomes" id="UP000334990"/>
    </source>
</evidence>
<dbReference type="Gene3D" id="1.10.10.60">
    <property type="entry name" value="Homeodomain-like"/>
    <property type="match status" value="1"/>
</dbReference>
<evidence type="ECO:0000256" key="3">
    <source>
        <dbReference type="ARBA" id="ARBA00023163"/>
    </source>
</evidence>
<comment type="caution">
    <text evidence="6">The sequence shown here is derived from an EMBL/GenBank/DDBJ whole genome shotgun (WGS) entry which is preliminary data.</text>
</comment>
<reference evidence="6 7" key="1">
    <citation type="submission" date="2019-10" db="EMBL/GenBank/DDBJ databases">
        <title>Whole genome shotgun sequence of Acrocarpospora corrugata NBRC 13972.</title>
        <authorList>
            <person name="Ichikawa N."/>
            <person name="Kimura A."/>
            <person name="Kitahashi Y."/>
            <person name="Komaki H."/>
            <person name="Oguchi A."/>
        </authorList>
    </citation>
    <scope>NUCLEOTIDE SEQUENCE [LARGE SCALE GENOMIC DNA]</scope>
    <source>
        <strain evidence="6 7">NBRC 13972</strain>
    </source>
</reference>
<dbReference type="OrthoDB" id="3237195at2"/>
<dbReference type="GO" id="GO:0000976">
    <property type="term" value="F:transcription cis-regulatory region binding"/>
    <property type="evidence" value="ECO:0007669"/>
    <property type="project" value="TreeGrafter"/>
</dbReference>
<keyword evidence="7" id="KW-1185">Reference proteome</keyword>
<evidence type="ECO:0000256" key="1">
    <source>
        <dbReference type="ARBA" id="ARBA00023015"/>
    </source>
</evidence>
<evidence type="ECO:0000313" key="6">
    <source>
        <dbReference type="EMBL" id="GER98667.1"/>
    </source>
</evidence>
<evidence type="ECO:0000256" key="2">
    <source>
        <dbReference type="ARBA" id="ARBA00023125"/>
    </source>
</evidence>
<dbReference type="InterPro" id="IPR009057">
    <property type="entry name" value="Homeodomain-like_sf"/>
</dbReference>
<feature type="DNA-binding region" description="H-T-H motif" evidence="4">
    <location>
        <begin position="33"/>
        <end position="52"/>
    </location>
</feature>
<name>A0A5M3VW90_9ACTN</name>
<gene>
    <name evidence="6" type="ORF">Acor_07290</name>
</gene>
<dbReference type="InterPro" id="IPR001647">
    <property type="entry name" value="HTH_TetR"/>
</dbReference>
<dbReference type="AlphaFoldDB" id="A0A5M3VW90"/>
<dbReference type="SUPFAM" id="SSF46689">
    <property type="entry name" value="Homeodomain-like"/>
    <property type="match status" value="1"/>
</dbReference>
<proteinExistence type="predicted"/>
<feature type="domain" description="HTH tetR-type" evidence="5">
    <location>
        <begin position="10"/>
        <end position="70"/>
    </location>
</feature>
<dbReference type="PANTHER" id="PTHR30055">
    <property type="entry name" value="HTH-TYPE TRANSCRIPTIONAL REGULATOR RUTR"/>
    <property type="match status" value="1"/>
</dbReference>
<evidence type="ECO:0000259" key="5">
    <source>
        <dbReference type="PROSITE" id="PS50977"/>
    </source>
</evidence>
<dbReference type="Gene3D" id="1.10.357.10">
    <property type="entry name" value="Tetracycline Repressor, domain 2"/>
    <property type="match status" value="1"/>
</dbReference>
<dbReference type="InterPro" id="IPR050109">
    <property type="entry name" value="HTH-type_TetR-like_transc_reg"/>
</dbReference>
<dbReference type="PROSITE" id="PS50977">
    <property type="entry name" value="HTH_TETR_2"/>
    <property type="match status" value="1"/>
</dbReference>
<protein>
    <submittedName>
        <fullName evidence="6">TetR family transcriptional regulator</fullName>
    </submittedName>
</protein>
<keyword evidence="3" id="KW-0804">Transcription</keyword>
<dbReference type="GO" id="GO:0003700">
    <property type="term" value="F:DNA-binding transcription factor activity"/>
    <property type="evidence" value="ECO:0007669"/>
    <property type="project" value="TreeGrafter"/>
</dbReference>
<dbReference type="EMBL" id="BLAD01000037">
    <property type="protein sequence ID" value="GER98667.1"/>
    <property type="molecule type" value="Genomic_DNA"/>
</dbReference>
<sequence length="208" mass="22761">MTGLRERKKEQTRRRIAEVALRLFAERGYDAVTVNEIAATAEVAKVTLFKYFPTKESLVLEGVAEEDLAQIVSARPAGQSPLAALRAHYLATAPDDCPDEEPRDEQAREALITRMGVIFDNPALSAAAGELLHRQRQELARVLAHDHDELTAALMAAQITATILTVQETFYRRLVAGASLADAGLRLGSDVRLAFDLLENGIDPSKGR</sequence>
<accession>A0A5M3VW90</accession>
<keyword evidence="2 4" id="KW-0238">DNA-binding</keyword>
<dbReference type="PANTHER" id="PTHR30055:SF234">
    <property type="entry name" value="HTH-TYPE TRANSCRIPTIONAL REGULATOR BETI"/>
    <property type="match status" value="1"/>
</dbReference>
<dbReference type="PRINTS" id="PR00455">
    <property type="entry name" value="HTHTETR"/>
</dbReference>
<evidence type="ECO:0000256" key="4">
    <source>
        <dbReference type="PROSITE-ProRule" id="PRU00335"/>
    </source>
</evidence>
<dbReference type="Pfam" id="PF00440">
    <property type="entry name" value="TetR_N"/>
    <property type="match status" value="1"/>
</dbReference>